<accession>A0AAD3TJT1</accession>
<proteinExistence type="predicted"/>
<keyword evidence="3" id="KW-1185">Reference proteome</keyword>
<name>A0AAD3TJT1_NEPGR</name>
<sequence length="89" mass="9875">MEGETAEETAKMDLQVKPTEPKPPKSSLRPPNSLSLTKEHKPRSSRKSSINLLVLFRSFPFRLRQINEEPRIAGAASANRHGVGVQALN</sequence>
<gene>
    <name evidence="2" type="ORF">Nepgr_033031</name>
</gene>
<dbReference type="Proteomes" id="UP001279734">
    <property type="component" value="Unassembled WGS sequence"/>
</dbReference>
<protein>
    <submittedName>
        <fullName evidence="2">Uncharacterized protein</fullName>
    </submittedName>
</protein>
<dbReference type="EMBL" id="BSYO01000039">
    <property type="protein sequence ID" value="GMH31188.1"/>
    <property type="molecule type" value="Genomic_DNA"/>
</dbReference>
<evidence type="ECO:0000313" key="2">
    <source>
        <dbReference type="EMBL" id="GMH31188.1"/>
    </source>
</evidence>
<comment type="caution">
    <text evidence="2">The sequence shown here is derived from an EMBL/GenBank/DDBJ whole genome shotgun (WGS) entry which is preliminary data.</text>
</comment>
<dbReference type="AlphaFoldDB" id="A0AAD3TJT1"/>
<reference evidence="2" key="1">
    <citation type="submission" date="2023-05" db="EMBL/GenBank/DDBJ databases">
        <title>Nepenthes gracilis genome sequencing.</title>
        <authorList>
            <person name="Fukushima K."/>
        </authorList>
    </citation>
    <scope>NUCLEOTIDE SEQUENCE</scope>
    <source>
        <strain evidence="2">SING2019-196</strain>
    </source>
</reference>
<feature type="region of interest" description="Disordered" evidence="1">
    <location>
        <begin position="1"/>
        <end position="47"/>
    </location>
</feature>
<evidence type="ECO:0000256" key="1">
    <source>
        <dbReference type="SAM" id="MobiDB-lite"/>
    </source>
</evidence>
<evidence type="ECO:0000313" key="3">
    <source>
        <dbReference type="Proteomes" id="UP001279734"/>
    </source>
</evidence>
<organism evidence="2 3">
    <name type="scientific">Nepenthes gracilis</name>
    <name type="common">Slender pitcher plant</name>
    <dbReference type="NCBI Taxonomy" id="150966"/>
    <lineage>
        <taxon>Eukaryota</taxon>
        <taxon>Viridiplantae</taxon>
        <taxon>Streptophyta</taxon>
        <taxon>Embryophyta</taxon>
        <taxon>Tracheophyta</taxon>
        <taxon>Spermatophyta</taxon>
        <taxon>Magnoliopsida</taxon>
        <taxon>eudicotyledons</taxon>
        <taxon>Gunneridae</taxon>
        <taxon>Pentapetalae</taxon>
        <taxon>Caryophyllales</taxon>
        <taxon>Nepenthaceae</taxon>
        <taxon>Nepenthes</taxon>
    </lineage>
</organism>